<dbReference type="OrthoDB" id="9831040at2"/>
<dbReference type="PROSITE" id="PS51257">
    <property type="entry name" value="PROKAR_LIPOPROTEIN"/>
    <property type="match status" value="1"/>
</dbReference>
<evidence type="ECO:0000313" key="1">
    <source>
        <dbReference type="EMBL" id="RFU93748.1"/>
    </source>
</evidence>
<sequence>MCVMKKTLMLVVSLVLLLGMFIGCDMAMDTSALSSRGVPLDSPLDSGRSLKGNKPVAFTASVQLFQDFTSVVTLDMGNSNHYKTIEETLYSFLDLGPYGQYGGLVSSDWDLLDGKLVVMSNVTDYNLDESTTEIGGSNHSVINIVDPATGEVVATLDANGTVKGSLFGAEIAMNWVMKENSTGVNARGKVDGIFTWYVIDPETGVLNPNYIPNGNFVLTGTYK</sequence>
<proteinExistence type="predicted"/>
<reference evidence="2" key="1">
    <citation type="submission" date="2018-08" db="EMBL/GenBank/DDBJ databases">
        <authorList>
            <person name="Grouzdev D.S."/>
            <person name="Krutkina M.S."/>
        </authorList>
    </citation>
    <scope>NUCLEOTIDE SEQUENCE [LARGE SCALE GENOMIC DNA]</scope>
    <source>
        <strain evidence="2">4-11</strain>
    </source>
</reference>
<gene>
    <name evidence="1" type="ORF">DYP60_13115</name>
</gene>
<name>A0A372MEE3_9SPIR</name>
<organism evidence="1 2">
    <name type="scientific">Sphaerochaeta halotolerans</name>
    <dbReference type="NCBI Taxonomy" id="2293840"/>
    <lineage>
        <taxon>Bacteria</taxon>
        <taxon>Pseudomonadati</taxon>
        <taxon>Spirochaetota</taxon>
        <taxon>Spirochaetia</taxon>
        <taxon>Spirochaetales</taxon>
        <taxon>Sphaerochaetaceae</taxon>
        <taxon>Sphaerochaeta</taxon>
    </lineage>
</organism>
<keyword evidence="2" id="KW-1185">Reference proteome</keyword>
<evidence type="ECO:0000313" key="2">
    <source>
        <dbReference type="Proteomes" id="UP000264002"/>
    </source>
</evidence>
<dbReference type="Proteomes" id="UP000264002">
    <property type="component" value="Unassembled WGS sequence"/>
</dbReference>
<dbReference type="EMBL" id="QUWK01000020">
    <property type="protein sequence ID" value="RFU93748.1"/>
    <property type="molecule type" value="Genomic_DNA"/>
</dbReference>
<reference evidence="1 2" key="2">
    <citation type="submission" date="2018-09" db="EMBL/GenBank/DDBJ databases">
        <title>Genome of Sphaerochaeta halotolerans strain 4-11.</title>
        <authorList>
            <person name="Nazina T.N."/>
            <person name="Sokolova D.S."/>
        </authorList>
    </citation>
    <scope>NUCLEOTIDE SEQUENCE [LARGE SCALE GENOMIC DNA]</scope>
    <source>
        <strain evidence="1 2">4-11</strain>
    </source>
</reference>
<accession>A0A372MEE3</accession>
<protein>
    <submittedName>
        <fullName evidence="1">Uncharacterized protein</fullName>
    </submittedName>
</protein>
<dbReference type="AlphaFoldDB" id="A0A372MEE3"/>
<comment type="caution">
    <text evidence="1">The sequence shown here is derived from an EMBL/GenBank/DDBJ whole genome shotgun (WGS) entry which is preliminary data.</text>
</comment>